<feature type="repeat" description="WD" evidence="6">
    <location>
        <begin position="567"/>
        <end position="601"/>
    </location>
</feature>
<evidence type="ECO:0000256" key="1">
    <source>
        <dbReference type="ARBA" id="ARBA00009616"/>
    </source>
</evidence>
<dbReference type="PANTHER" id="PTHR15653:SF0">
    <property type="entry name" value="CONNECTOR OF KINASE TO AP-1, ISOFORM E"/>
    <property type="match status" value="1"/>
</dbReference>
<dbReference type="OrthoDB" id="727118at2759"/>
<feature type="compositionally biased region" description="Polar residues" evidence="7">
    <location>
        <begin position="358"/>
        <end position="370"/>
    </location>
</feature>
<feature type="compositionally biased region" description="Low complexity" evidence="7">
    <location>
        <begin position="109"/>
        <end position="123"/>
    </location>
</feature>
<dbReference type="EMBL" id="JANBPY010000037">
    <property type="protein sequence ID" value="KAJ1969633.1"/>
    <property type="molecule type" value="Genomic_DNA"/>
</dbReference>
<dbReference type="PROSITE" id="PS50294">
    <property type="entry name" value="WD_REPEATS_REGION"/>
    <property type="match status" value="4"/>
</dbReference>
<evidence type="ECO:0000259" key="8">
    <source>
        <dbReference type="Pfam" id="PF08232"/>
    </source>
</evidence>
<evidence type="ECO:0000256" key="5">
    <source>
        <dbReference type="ARBA" id="ARBA00023054"/>
    </source>
</evidence>
<comment type="caution">
    <text evidence="9">The sequence shown here is derived from an EMBL/GenBank/DDBJ whole genome shotgun (WGS) entry which is preliminary data.</text>
</comment>
<dbReference type="Proteomes" id="UP001150925">
    <property type="component" value="Unassembled WGS sequence"/>
</dbReference>
<feature type="region of interest" description="Disordered" evidence="7">
    <location>
        <begin position="406"/>
        <end position="426"/>
    </location>
</feature>
<dbReference type="InterPro" id="IPR001680">
    <property type="entry name" value="WD40_rpt"/>
</dbReference>
<dbReference type="InterPro" id="IPR051488">
    <property type="entry name" value="WD_repeat_striatin"/>
</dbReference>
<dbReference type="SMART" id="SM00320">
    <property type="entry name" value="WD40"/>
    <property type="match status" value="7"/>
</dbReference>
<dbReference type="PROSITE" id="PS00678">
    <property type="entry name" value="WD_REPEATS_1"/>
    <property type="match status" value="1"/>
</dbReference>
<evidence type="ECO:0000256" key="4">
    <source>
        <dbReference type="ARBA" id="ARBA00022860"/>
    </source>
</evidence>
<dbReference type="InterPro" id="IPR013258">
    <property type="entry name" value="Striatin_N"/>
</dbReference>
<feature type="compositionally biased region" description="Low complexity" evidence="7">
    <location>
        <begin position="343"/>
        <end position="352"/>
    </location>
</feature>
<dbReference type="InterPro" id="IPR036322">
    <property type="entry name" value="WD40_repeat_dom_sf"/>
</dbReference>
<keyword evidence="5" id="KW-0175">Coiled coil</keyword>
<dbReference type="InterPro" id="IPR019775">
    <property type="entry name" value="WD40_repeat_CS"/>
</dbReference>
<dbReference type="PROSITE" id="PS50082">
    <property type="entry name" value="WD_REPEATS_2"/>
    <property type="match status" value="4"/>
</dbReference>
<dbReference type="PRINTS" id="PR00320">
    <property type="entry name" value="GPROTEINBRPT"/>
</dbReference>
<evidence type="ECO:0000256" key="2">
    <source>
        <dbReference type="ARBA" id="ARBA00022574"/>
    </source>
</evidence>
<dbReference type="SUPFAM" id="SSF50978">
    <property type="entry name" value="WD40 repeat-like"/>
    <property type="match status" value="1"/>
</dbReference>
<dbReference type="Pfam" id="PF00400">
    <property type="entry name" value="WD40"/>
    <property type="match status" value="4"/>
</dbReference>
<dbReference type="Pfam" id="PF08232">
    <property type="entry name" value="Striatin"/>
    <property type="match status" value="1"/>
</dbReference>
<feature type="repeat" description="WD" evidence="6">
    <location>
        <begin position="829"/>
        <end position="861"/>
    </location>
</feature>
<proteinExistence type="inferred from homology"/>
<evidence type="ECO:0000256" key="7">
    <source>
        <dbReference type="SAM" id="MobiDB-lite"/>
    </source>
</evidence>
<keyword evidence="4" id="KW-0112">Calmodulin-binding</keyword>
<dbReference type="Gene3D" id="2.130.10.10">
    <property type="entry name" value="YVTN repeat-like/Quinoprotein amine dehydrogenase"/>
    <property type="match status" value="3"/>
</dbReference>
<keyword evidence="2 6" id="KW-0853">WD repeat</keyword>
<protein>
    <submittedName>
        <fullName evidence="9">1,2-dihydroxy-3-keto-5-methylthiopentene dioxygenase</fullName>
    </submittedName>
</protein>
<dbReference type="InterPro" id="IPR020472">
    <property type="entry name" value="WD40_PAC1"/>
</dbReference>
<comment type="similarity">
    <text evidence="1">Belongs to the WD repeat striatin family.</text>
</comment>
<organism evidence="9 10">
    <name type="scientific">Dispira parvispora</name>
    <dbReference type="NCBI Taxonomy" id="1520584"/>
    <lineage>
        <taxon>Eukaryota</taxon>
        <taxon>Fungi</taxon>
        <taxon>Fungi incertae sedis</taxon>
        <taxon>Zoopagomycota</taxon>
        <taxon>Kickxellomycotina</taxon>
        <taxon>Dimargaritomycetes</taxon>
        <taxon>Dimargaritales</taxon>
        <taxon>Dimargaritaceae</taxon>
        <taxon>Dispira</taxon>
    </lineage>
</organism>
<feature type="compositionally biased region" description="Polar residues" evidence="7">
    <location>
        <begin position="408"/>
        <end position="426"/>
    </location>
</feature>
<feature type="compositionally biased region" description="Polar residues" evidence="7">
    <location>
        <begin position="247"/>
        <end position="258"/>
    </location>
</feature>
<dbReference type="InterPro" id="IPR015943">
    <property type="entry name" value="WD40/YVTN_repeat-like_dom_sf"/>
</dbReference>
<dbReference type="CDD" id="cd00200">
    <property type="entry name" value="WD40"/>
    <property type="match status" value="1"/>
</dbReference>
<accession>A0A9W8E963</accession>
<feature type="region of interest" description="Disordered" evidence="7">
    <location>
        <begin position="343"/>
        <end position="389"/>
    </location>
</feature>
<sequence length="917" mass="100191">MDLIQAYDSMPPDSSATSPPAALTFSRVLHYLQAEWRRFDLERNEWHFERQELLATIQDLEQSRKDQEQTILNLQHSLQNIEKSSKQQSSQPITKLPRRMFKSRPASATFGTNTTVTTKSTQTPAHFTSRADCLNIVTRDGPSDPDSTSFRQSLEHAQECFARARPPGNDVELVKQLVSKHISEVQRIAWEAYAISPHPPPPLDCPVVVSTPQSPEPETSPADPNPSLSQLEPQAPSPADTWPPHPTTGQHAQGDVSSSEDIIPFKTVALEQPLKPHASVIWQKHGELTEPKVTPKNLAATLPGRRDSAVTETLAAGTTDYAQVTLPYSKTRTKRRATVFPLLDSASLSSPPGEDQTNDCNTPQESSKSPTRVDPPGSMRHNRKPTDVDAPFSSVKRFMAKLIPPRSASKTTRPVSGTKLPTSQSAPALIRSRGEAADTQSTVDTARATGKAMHTTWPHSTVGIDSREDDTSIVDTLSPVVPQPVSLTSDTTSLEDKQVTAVLSTTVRQQESGEVVPGLNPNDSVPPTDEIPETPVEIPPDEPLPDASVTPSHRHDITSLWTAYPPLQGHLDPVRAIDLDPASLVVVSASDDGVIKIWDLQRPPSVVGHRGHRKHHQLCYQPIFNLRGSIHQVTSVAYAPSQRRCFSGGTEGSVRVWELPADFGENHTAAGLCFNTLKLDEHQDIIWDMCLHPRDHSLLATASADGTCRVWDTANLTQQSVAQFGYTAPEWHNDGTSLPTQSLVIPSAVCFTMDPCEGLAVGYCTSSIRLYDLTTRTCVNHVNLTASDSDPSAVNQLTVIPSDRLLAAGMKNGTVLLVDLRSCQIVHTIRGHYQGVTAVDVDFSGQCLVTASNDCSLRWWDRRMAWSCSFHQEAHRPKNGEGIVSMKAHPTFPWVLSGGADGIVKPFAAVSPEFASD</sequence>
<keyword evidence="9" id="KW-0223">Dioxygenase</keyword>
<feature type="domain" description="Striatin N-terminal" evidence="8">
    <location>
        <begin position="24"/>
        <end position="117"/>
    </location>
</feature>
<feature type="compositionally biased region" description="Low complexity" evidence="7">
    <location>
        <begin position="205"/>
        <end position="221"/>
    </location>
</feature>
<dbReference type="GO" id="GO:0005516">
    <property type="term" value="F:calmodulin binding"/>
    <property type="evidence" value="ECO:0007669"/>
    <property type="project" value="UniProtKB-KW"/>
</dbReference>
<keyword evidence="9" id="KW-0560">Oxidoreductase</keyword>
<gene>
    <name evidence="9" type="primary">ADI1_1</name>
    <name evidence="9" type="ORF">IWQ62_000501</name>
</gene>
<keyword evidence="3" id="KW-0677">Repeat</keyword>
<evidence type="ECO:0000256" key="6">
    <source>
        <dbReference type="PROSITE-ProRule" id="PRU00221"/>
    </source>
</evidence>
<feature type="region of interest" description="Disordered" evidence="7">
    <location>
        <begin position="204"/>
        <end position="258"/>
    </location>
</feature>
<dbReference type="GO" id="GO:0051213">
    <property type="term" value="F:dioxygenase activity"/>
    <property type="evidence" value="ECO:0007669"/>
    <property type="project" value="UniProtKB-KW"/>
</dbReference>
<evidence type="ECO:0000256" key="3">
    <source>
        <dbReference type="ARBA" id="ARBA00022737"/>
    </source>
</evidence>
<reference evidence="9" key="1">
    <citation type="submission" date="2022-07" db="EMBL/GenBank/DDBJ databases">
        <title>Phylogenomic reconstructions and comparative analyses of Kickxellomycotina fungi.</title>
        <authorList>
            <person name="Reynolds N.K."/>
            <person name="Stajich J.E."/>
            <person name="Barry K."/>
            <person name="Grigoriev I.V."/>
            <person name="Crous P."/>
            <person name="Smith M.E."/>
        </authorList>
    </citation>
    <scope>NUCLEOTIDE SEQUENCE</scope>
    <source>
        <strain evidence="9">RSA 1196</strain>
    </source>
</reference>
<keyword evidence="10" id="KW-1185">Reference proteome</keyword>
<feature type="repeat" description="WD" evidence="6">
    <location>
        <begin position="679"/>
        <end position="721"/>
    </location>
</feature>
<evidence type="ECO:0000313" key="10">
    <source>
        <dbReference type="Proteomes" id="UP001150925"/>
    </source>
</evidence>
<dbReference type="AlphaFoldDB" id="A0A9W8E963"/>
<feature type="compositionally biased region" description="Polar residues" evidence="7">
    <location>
        <begin position="80"/>
        <end position="93"/>
    </location>
</feature>
<dbReference type="PANTHER" id="PTHR15653">
    <property type="entry name" value="STRIATIN"/>
    <property type="match status" value="1"/>
</dbReference>
<feature type="repeat" description="WD" evidence="6">
    <location>
        <begin position="626"/>
        <end position="659"/>
    </location>
</feature>
<name>A0A9W8E963_9FUNG</name>
<feature type="region of interest" description="Disordered" evidence="7">
    <location>
        <begin position="508"/>
        <end position="552"/>
    </location>
</feature>
<feature type="region of interest" description="Disordered" evidence="7">
    <location>
        <begin position="80"/>
        <end position="123"/>
    </location>
</feature>
<evidence type="ECO:0000313" key="9">
    <source>
        <dbReference type="EMBL" id="KAJ1969633.1"/>
    </source>
</evidence>